<dbReference type="HOGENOM" id="CLU_3274712_0_0_10"/>
<evidence type="ECO:0000313" key="2">
    <source>
        <dbReference type="Proteomes" id="UP000003874"/>
    </source>
</evidence>
<proteinExistence type="predicted"/>
<accession>E6MTM9</accession>
<reference evidence="1 2" key="1">
    <citation type="submission" date="2010-12" db="EMBL/GenBank/DDBJ databases">
        <authorList>
            <person name="Muzny D."/>
            <person name="Qin X."/>
            <person name="Deng J."/>
            <person name="Jiang H."/>
            <person name="Liu Y."/>
            <person name="Qu J."/>
            <person name="Song X.-Z."/>
            <person name="Zhang L."/>
            <person name="Thornton R."/>
            <person name="Coyle M."/>
            <person name="Francisco L."/>
            <person name="Jackson L."/>
            <person name="Javaid M."/>
            <person name="Korchina V."/>
            <person name="Kovar C."/>
            <person name="Mata R."/>
            <person name="Mathew T."/>
            <person name="Ngo R."/>
            <person name="Nguyen L."/>
            <person name="Nguyen N."/>
            <person name="Okwuonu G."/>
            <person name="Ongeri F."/>
            <person name="Pham C."/>
            <person name="Simmons D."/>
            <person name="Wilczek-Boney K."/>
            <person name="Hale W."/>
            <person name="Jakkamsetti A."/>
            <person name="Pham P."/>
            <person name="Ruth R."/>
            <person name="San Lucas F."/>
            <person name="Warren J."/>
            <person name="Zhang J."/>
            <person name="Zhao Z."/>
            <person name="Zhou C."/>
            <person name="Zhu D."/>
            <person name="Lee S."/>
            <person name="Bess C."/>
            <person name="Blankenburg K."/>
            <person name="Forbes L."/>
            <person name="Fu Q."/>
            <person name="Gubbala S."/>
            <person name="Hirani K."/>
            <person name="Jayaseelan J.C."/>
            <person name="Lara F."/>
            <person name="Munidasa M."/>
            <person name="Palculict T."/>
            <person name="Patil S."/>
            <person name="Pu L.-L."/>
            <person name="Saada N."/>
            <person name="Tang L."/>
            <person name="Weissenberger G."/>
            <person name="Zhu Y."/>
            <person name="Hemphill L."/>
            <person name="Shang Y."/>
            <person name="Youmans B."/>
            <person name="Ayvaz T."/>
            <person name="Ross M."/>
            <person name="Santibanez J."/>
            <person name="Aqrawi P."/>
            <person name="Gross S."/>
            <person name="Joshi V."/>
            <person name="Fowler G."/>
            <person name="Nazareth L."/>
            <person name="Reid J."/>
            <person name="Worley K."/>
            <person name="Petrosino J."/>
            <person name="Highlander S."/>
            <person name="Gibbs R."/>
        </authorList>
    </citation>
    <scope>NUCLEOTIDE SEQUENCE [LARGE SCALE GENOMIC DNA]</scope>
    <source>
        <strain evidence="1 2">DSM 15606</strain>
    </source>
</reference>
<dbReference type="Proteomes" id="UP000003874">
    <property type="component" value="Unassembled WGS sequence"/>
</dbReference>
<name>E6MTM9_9BACT</name>
<gene>
    <name evidence="1" type="ORF">HMPREF9420_2847</name>
</gene>
<protein>
    <submittedName>
        <fullName evidence="1">Uncharacterized protein</fullName>
    </submittedName>
</protein>
<dbReference type="AlphaFoldDB" id="E6MTM9"/>
<comment type="caution">
    <text evidence="1">The sequence shown here is derived from an EMBL/GenBank/DDBJ whole genome shotgun (WGS) entry which is preliminary data.</text>
</comment>
<sequence length="41" mass="5024">MEQPSLYIRLLVKKGCFYHLIQTKFPFYSEKRALLVKKRCF</sequence>
<keyword evidence="2" id="KW-1185">Reference proteome</keyword>
<dbReference type="EMBL" id="AEQO01000220">
    <property type="protein sequence ID" value="EFV02985.1"/>
    <property type="molecule type" value="Genomic_DNA"/>
</dbReference>
<organism evidence="1 2">
    <name type="scientific">Segatella salivae DSM 15606</name>
    <dbReference type="NCBI Taxonomy" id="888832"/>
    <lineage>
        <taxon>Bacteria</taxon>
        <taxon>Pseudomonadati</taxon>
        <taxon>Bacteroidota</taxon>
        <taxon>Bacteroidia</taxon>
        <taxon>Bacteroidales</taxon>
        <taxon>Prevotellaceae</taxon>
        <taxon>Segatella</taxon>
    </lineage>
</organism>
<evidence type="ECO:0000313" key="1">
    <source>
        <dbReference type="EMBL" id="EFV02985.1"/>
    </source>
</evidence>